<sequence length="102" mass="12062">MPAKPTTVQLFEISNLQKIINREFPQLSKTKQLGKAEIMWKIPPESHLIDKPIYKRIPIYKGDRNSQHSNPFHNQTKKINQIETNQKQKRKDYFPHLLSSKP</sequence>
<proteinExistence type="predicted"/>
<organism evidence="2">
    <name type="scientific">Opuntia streptacantha</name>
    <name type="common">Prickly pear cactus</name>
    <name type="synonym">Opuntia cardona</name>
    <dbReference type="NCBI Taxonomy" id="393608"/>
    <lineage>
        <taxon>Eukaryota</taxon>
        <taxon>Viridiplantae</taxon>
        <taxon>Streptophyta</taxon>
        <taxon>Embryophyta</taxon>
        <taxon>Tracheophyta</taxon>
        <taxon>Spermatophyta</taxon>
        <taxon>Magnoliopsida</taxon>
        <taxon>eudicotyledons</taxon>
        <taxon>Gunneridae</taxon>
        <taxon>Pentapetalae</taxon>
        <taxon>Caryophyllales</taxon>
        <taxon>Cactineae</taxon>
        <taxon>Cactaceae</taxon>
        <taxon>Opuntioideae</taxon>
        <taxon>Opuntia</taxon>
    </lineage>
</organism>
<dbReference type="EMBL" id="GISG01101298">
    <property type="protein sequence ID" value="MBA4636638.1"/>
    <property type="molecule type" value="Transcribed_RNA"/>
</dbReference>
<dbReference type="AlphaFoldDB" id="A0A7C8Z7V2"/>
<accession>A0A7C8Z7V2</accession>
<evidence type="ECO:0000256" key="1">
    <source>
        <dbReference type="SAM" id="MobiDB-lite"/>
    </source>
</evidence>
<reference evidence="2" key="1">
    <citation type="journal article" date="2013" name="J. Plant Res.">
        <title>Effect of fungi and light on seed germination of three Opuntia species from semiarid lands of central Mexico.</title>
        <authorList>
            <person name="Delgado-Sanchez P."/>
            <person name="Jimenez-Bremont J.F."/>
            <person name="Guerrero-Gonzalez Mde L."/>
            <person name="Flores J."/>
        </authorList>
    </citation>
    <scope>NUCLEOTIDE SEQUENCE</scope>
    <source>
        <tissue evidence="2">Cladode</tissue>
    </source>
</reference>
<reference evidence="2" key="2">
    <citation type="submission" date="2020-07" db="EMBL/GenBank/DDBJ databases">
        <authorList>
            <person name="Vera ALvarez R."/>
            <person name="Arias-Moreno D.M."/>
            <person name="Jimenez-Jacinto V."/>
            <person name="Jimenez-Bremont J.F."/>
            <person name="Swaminathan K."/>
            <person name="Moose S.P."/>
            <person name="Guerrero-Gonzalez M.L."/>
            <person name="Marino-Ramirez L."/>
            <person name="Landsman D."/>
            <person name="Rodriguez-Kessler M."/>
            <person name="Delgado-Sanchez P."/>
        </authorList>
    </citation>
    <scope>NUCLEOTIDE SEQUENCE</scope>
    <source>
        <tissue evidence="2">Cladode</tissue>
    </source>
</reference>
<feature type="compositionally biased region" description="Polar residues" evidence="1">
    <location>
        <begin position="67"/>
        <end position="85"/>
    </location>
</feature>
<protein>
    <submittedName>
        <fullName evidence="2">Uncharacterized protein</fullName>
    </submittedName>
</protein>
<feature type="region of interest" description="Disordered" evidence="1">
    <location>
        <begin position="62"/>
        <end position="102"/>
    </location>
</feature>
<evidence type="ECO:0000313" key="2">
    <source>
        <dbReference type="EMBL" id="MBA4636638.1"/>
    </source>
</evidence>
<name>A0A7C8Z7V2_OPUST</name>